<evidence type="ECO:0000256" key="2">
    <source>
        <dbReference type="ARBA" id="ARBA00022723"/>
    </source>
</evidence>
<feature type="domain" description="Arf-GAP" evidence="6">
    <location>
        <begin position="181"/>
        <end position="280"/>
    </location>
</feature>
<feature type="compositionally biased region" description="Low complexity" evidence="5">
    <location>
        <begin position="306"/>
        <end position="320"/>
    </location>
</feature>
<keyword evidence="4" id="KW-0862">Zinc</keyword>
<dbReference type="Gene3D" id="1.10.220.150">
    <property type="entry name" value="Arf GTPase activating protein"/>
    <property type="match status" value="1"/>
</dbReference>
<feature type="region of interest" description="Disordered" evidence="5">
    <location>
        <begin position="493"/>
        <end position="693"/>
    </location>
</feature>
<evidence type="ECO:0000256" key="3">
    <source>
        <dbReference type="ARBA" id="ARBA00022771"/>
    </source>
</evidence>
<dbReference type="InterPro" id="IPR038508">
    <property type="entry name" value="ArfGAP_dom_sf"/>
</dbReference>
<accession>A0ABY7FKU6</accession>
<feature type="compositionally biased region" description="Gly residues" evidence="5">
    <location>
        <begin position="321"/>
        <end position="330"/>
    </location>
</feature>
<dbReference type="Proteomes" id="UP001164746">
    <property type="component" value="Chromosome 13"/>
</dbReference>
<feature type="region of interest" description="Disordered" evidence="5">
    <location>
        <begin position="389"/>
        <end position="418"/>
    </location>
</feature>
<evidence type="ECO:0000256" key="4">
    <source>
        <dbReference type="ARBA" id="ARBA00022833"/>
    </source>
</evidence>
<keyword evidence="8" id="KW-1185">Reference proteome</keyword>
<evidence type="ECO:0000313" key="7">
    <source>
        <dbReference type="EMBL" id="WAR22762.1"/>
    </source>
</evidence>
<protein>
    <submittedName>
        <fullName evidence="7">ARFG1-like protein</fullName>
    </submittedName>
</protein>
<keyword evidence="1" id="KW-0343">GTPase activation</keyword>
<feature type="region of interest" description="Disordered" evidence="5">
    <location>
        <begin position="278"/>
        <end position="335"/>
    </location>
</feature>
<feature type="compositionally biased region" description="Polar residues" evidence="5">
    <location>
        <begin position="669"/>
        <end position="683"/>
    </location>
</feature>
<dbReference type="InterPro" id="IPR001164">
    <property type="entry name" value="ArfGAP_dom"/>
</dbReference>
<keyword evidence="2" id="KW-0479">Metal-binding</keyword>
<evidence type="ECO:0000256" key="5">
    <source>
        <dbReference type="SAM" id="MobiDB-lite"/>
    </source>
</evidence>
<dbReference type="SMART" id="SM00105">
    <property type="entry name" value="ArfGap"/>
    <property type="match status" value="1"/>
</dbReference>
<keyword evidence="3" id="KW-0863">Zinc-finger</keyword>
<evidence type="ECO:0000259" key="6">
    <source>
        <dbReference type="SMART" id="SM00105"/>
    </source>
</evidence>
<feature type="compositionally biased region" description="Polar residues" evidence="5">
    <location>
        <begin position="513"/>
        <end position="524"/>
    </location>
</feature>
<dbReference type="PANTHER" id="PTHR46395:SF1">
    <property type="entry name" value="ADP-RIBOSYLATION FACTOR GTPASE-ACTIVATING PROTEIN 1"/>
    <property type="match status" value="1"/>
</dbReference>
<organism evidence="7 8">
    <name type="scientific">Mya arenaria</name>
    <name type="common">Soft-shell clam</name>
    <dbReference type="NCBI Taxonomy" id="6604"/>
    <lineage>
        <taxon>Eukaryota</taxon>
        <taxon>Metazoa</taxon>
        <taxon>Spiralia</taxon>
        <taxon>Lophotrochozoa</taxon>
        <taxon>Mollusca</taxon>
        <taxon>Bivalvia</taxon>
        <taxon>Autobranchia</taxon>
        <taxon>Heteroconchia</taxon>
        <taxon>Euheterodonta</taxon>
        <taxon>Imparidentia</taxon>
        <taxon>Neoheterodontei</taxon>
        <taxon>Myida</taxon>
        <taxon>Myoidea</taxon>
        <taxon>Myidae</taxon>
        <taxon>Mya</taxon>
    </lineage>
</organism>
<name>A0ABY7FKU6_MYAAR</name>
<dbReference type="PANTHER" id="PTHR46395">
    <property type="entry name" value="ADP-RIBOSYLATION FACTOR GTPASE-ACTIVATING PROTEIN 1"/>
    <property type="match status" value="1"/>
</dbReference>
<feature type="compositionally biased region" description="Low complexity" evidence="5">
    <location>
        <begin position="582"/>
        <end position="593"/>
    </location>
</feature>
<evidence type="ECO:0000313" key="8">
    <source>
        <dbReference type="Proteomes" id="UP001164746"/>
    </source>
</evidence>
<dbReference type="EMBL" id="CP111024">
    <property type="protein sequence ID" value="WAR22762.1"/>
    <property type="molecule type" value="Genomic_DNA"/>
</dbReference>
<gene>
    <name evidence="7" type="ORF">MAR_036431</name>
</gene>
<sequence length="718" mass="79316">MSQLQDKISMLFSLTWSRSVAPILASSMRTIRRAFLWYISMYVGEIVWGCMHEKYVAGLDSPRKADIPFGSQASHQVCITMKQPKNCWAMALAMYLRRHGCYNEDSVTYLMQVAGCMFEDALQMGQAEVGHLVHVWVHQHLKWAEIKQQTLPCTYPMATAMLGADVGVLRTTDLTVDSHVRRVLNAIPTTPSGSVLRMEYGYAWNARGNTEDLVYISVSMDKWKDLELEKMKAGGNRKARDFFTSQSDYNEGWSLTEKYNSRAAALYRDKIATLAGGKPWSEETSSARNHRPFVATSPGGGGMKTSASYPRMSASSSNSGGYNGASGGGYQESISSDDIKKHKEDFFTRKQSENAYRREDLPLSQVGKYSGFSNTVIIVMSLTPCLQGPCPESGREGPSPSQGGKYAGDLPPSQGGKYAGFGNTVEKKKEDDFFENTMSSLSSGWSTFTTGATKIAAVASEKATKFAHDAKDKTLELSSTVNDSVVKPTRDKLSSVGAKGWGNLQSLWGEPKTTLNTVDTSPGEKSSLLGGGTPTHQGESGHKLLHDEDEWGSWSEDKTGWNQPGQEQDDALEDWLNEDNQSSKNKTSKNSNNADNWDDWGEQDGKAKKSLKSSQNMKKKEKLINKSTDSDGWNEEEWGPEPKSSSKSSKKTKEGKEPLVGNLLDLDINDTSNTAGENSSNWDTEVWADGDDDDWQSLDIDTSCSQLMWPTNVYDEYL</sequence>
<feature type="compositionally biased region" description="Acidic residues" evidence="5">
    <location>
        <begin position="567"/>
        <end position="577"/>
    </location>
</feature>
<evidence type="ECO:0000256" key="1">
    <source>
        <dbReference type="ARBA" id="ARBA00022468"/>
    </source>
</evidence>
<proteinExistence type="predicted"/>
<reference evidence="7" key="1">
    <citation type="submission" date="2022-11" db="EMBL/GenBank/DDBJ databases">
        <title>Centuries of genome instability and evolution in soft-shell clam transmissible cancer (bioRxiv).</title>
        <authorList>
            <person name="Hart S.F.M."/>
            <person name="Yonemitsu M.A."/>
            <person name="Giersch R.M."/>
            <person name="Beal B.F."/>
            <person name="Arriagada G."/>
            <person name="Davis B.W."/>
            <person name="Ostrander E.A."/>
            <person name="Goff S.P."/>
            <person name="Metzger M.J."/>
        </authorList>
    </citation>
    <scope>NUCLEOTIDE SEQUENCE</scope>
    <source>
        <strain evidence="7">MELC-2E11</strain>
        <tissue evidence="7">Siphon/mantle</tissue>
    </source>
</reference>